<proteinExistence type="predicted"/>
<accession>A0ACD5DEJ3</accession>
<evidence type="ECO:0000313" key="2">
    <source>
        <dbReference type="Proteomes" id="UP001149860"/>
    </source>
</evidence>
<sequence length="300" mass="33434">MLSIQQTTFNGIDDLNLTQINKPVLTKNGVLIKMDLAPITPTDIKREINPNATTESFAELPRTIGFSGVGTVIEVGYNRDQSLLDQRVFIMQPTGSYSDYVLSENSDWLFPLPDNVDNASATTLTATPLVLLNSIKKYQNAGITDFILTGANSVIGQYLLQLIDPNENIHIYPIVSSASKDYFSQQFPNLQSYTTDTLPSFNNAAILDIAGSTALISRLVSKISSPVLTSIALMSYEDNIPFQFVHEEFDRDVYQNLIQKLADRQLFAPIDRIFSATQIKDAQHYTQENHSRGRVLVSFN</sequence>
<reference evidence="1" key="1">
    <citation type="submission" date="2024-08" db="EMBL/GenBank/DDBJ databases">
        <title>Lentilactobacillus sp. nov., isolated from tree bark.</title>
        <authorList>
            <person name="Phuengjayaem S."/>
            <person name="Tanasupawat S."/>
        </authorList>
    </citation>
    <scope>NUCLEOTIDE SEQUENCE</scope>
    <source>
        <strain evidence="1">SPB1-3</strain>
    </source>
</reference>
<gene>
    <name evidence="1" type="ORF">O0236_000495</name>
</gene>
<name>A0ACD5DEJ3_9LACO</name>
<keyword evidence="2" id="KW-1185">Reference proteome</keyword>
<evidence type="ECO:0000313" key="1">
    <source>
        <dbReference type="EMBL" id="XFD39818.1"/>
    </source>
</evidence>
<protein>
    <submittedName>
        <fullName evidence="1">Alcohol dehydrogenase catalytic domain-containing protein</fullName>
    </submittedName>
</protein>
<dbReference type="Proteomes" id="UP001149860">
    <property type="component" value="Chromosome"/>
</dbReference>
<organism evidence="1 2">
    <name type="scientific">Lentilactobacillus terminaliae</name>
    <dbReference type="NCBI Taxonomy" id="3003483"/>
    <lineage>
        <taxon>Bacteria</taxon>
        <taxon>Bacillati</taxon>
        <taxon>Bacillota</taxon>
        <taxon>Bacilli</taxon>
        <taxon>Lactobacillales</taxon>
        <taxon>Lactobacillaceae</taxon>
        <taxon>Lentilactobacillus</taxon>
    </lineage>
</organism>
<dbReference type="EMBL" id="CP168151">
    <property type="protein sequence ID" value="XFD39818.1"/>
    <property type="molecule type" value="Genomic_DNA"/>
</dbReference>